<dbReference type="EMBL" id="OVEO01000003">
    <property type="protein sequence ID" value="SPQ95173.1"/>
    <property type="molecule type" value="Genomic_DNA"/>
</dbReference>
<evidence type="ECO:0000313" key="2">
    <source>
        <dbReference type="EMBL" id="SPQ95173.1"/>
    </source>
</evidence>
<dbReference type="Proteomes" id="UP000039324">
    <property type="component" value="Unassembled WGS sequence"/>
</dbReference>
<organism evidence="1 3">
    <name type="scientific">Plasmodiophora brassicae</name>
    <name type="common">Clubroot disease agent</name>
    <dbReference type="NCBI Taxonomy" id="37360"/>
    <lineage>
        <taxon>Eukaryota</taxon>
        <taxon>Sar</taxon>
        <taxon>Rhizaria</taxon>
        <taxon>Endomyxa</taxon>
        <taxon>Phytomyxea</taxon>
        <taxon>Plasmodiophorida</taxon>
        <taxon>Plasmodiophoridae</taxon>
        <taxon>Plasmodiophora</taxon>
    </lineage>
</organism>
<reference evidence="2 4" key="2">
    <citation type="submission" date="2018-03" db="EMBL/GenBank/DDBJ databases">
        <authorList>
            <person name="Fogelqvist J."/>
        </authorList>
    </citation>
    <scope>NUCLEOTIDE SEQUENCE [LARGE SCALE GENOMIC DNA]</scope>
</reference>
<proteinExistence type="predicted"/>
<keyword evidence="3" id="KW-1185">Reference proteome</keyword>
<dbReference type="Proteomes" id="UP000290189">
    <property type="component" value="Unassembled WGS sequence"/>
</dbReference>
<evidence type="ECO:0000313" key="4">
    <source>
        <dbReference type="Proteomes" id="UP000290189"/>
    </source>
</evidence>
<evidence type="ECO:0000313" key="3">
    <source>
        <dbReference type="Proteomes" id="UP000039324"/>
    </source>
</evidence>
<sequence>MTLADLAGKLRDQRLLADGVSYGSAKADEFLQWVGGSPSTVHAVAGTIAPPINAVVGRVDSVLGESFNALEGSVKAVRQGETVVVVKDTINNVQSKVVACAANAVDRLLPNEGDQLTNEAKLSDVNQALFSRIQDRFTGYAHAVAKTSEKLPVDIVGLATSTILASVSLTKTAKGNGLEALKVTSSTAARAWKHVAKVGLLSGVPREILSLSKQVTGLSDRDELYSSTTSTLTDLGTVYKRLLLFQQIAPNDESSAK</sequence>
<gene>
    <name evidence="1" type="ORF">PBRA_006368</name>
    <name evidence="2" type="ORF">PLBR_LOCUS2388</name>
</gene>
<evidence type="ECO:0000313" key="1">
    <source>
        <dbReference type="EMBL" id="CEO98253.1"/>
    </source>
</evidence>
<protein>
    <submittedName>
        <fullName evidence="1">Uncharacterized protein</fullName>
    </submittedName>
</protein>
<accession>A0A0G4ISD6</accession>
<reference evidence="1 3" key="1">
    <citation type="submission" date="2015-02" db="EMBL/GenBank/DDBJ databases">
        <authorList>
            <person name="Chooi Y.-H."/>
        </authorList>
    </citation>
    <scope>NUCLEOTIDE SEQUENCE [LARGE SCALE GENOMIC DNA]</scope>
    <source>
        <strain evidence="1">E3</strain>
    </source>
</reference>
<name>A0A0G4ISD6_PLABS</name>
<dbReference type="AlphaFoldDB" id="A0A0G4ISD6"/>
<keyword evidence="2" id="KW-0496">Mitochondrion</keyword>
<geneLocation type="mitochondrion" evidence="2"/>
<dbReference type="EMBL" id="CDSF01000083">
    <property type="protein sequence ID" value="CEO98253.1"/>
    <property type="molecule type" value="Genomic_DNA"/>
</dbReference>